<keyword evidence="2" id="KW-1185">Reference proteome</keyword>
<evidence type="ECO:0000313" key="2">
    <source>
        <dbReference type="Proteomes" id="UP001249851"/>
    </source>
</evidence>
<dbReference type="Proteomes" id="UP001249851">
    <property type="component" value="Unassembled WGS sequence"/>
</dbReference>
<organism evidence="1 2">
    <name type="scientific">Acropora cervicornis</name>
    <name type="common">Staghorn coral</name>
    <dbReference type="NCBI Taxonomy" id="6130"/>
    <lineage>
        <taxon>Eukaryota</taxon>
        <taxon>Metazoa</taxon>
        <taxon>Cnidaria</taxon>
        <taxon>Anthozoa</taxon>
        <taxon>Hexacorallia</taxon>
        <taxon>Scleractinia</taxon>
        <taxon>Astrocoeniina</taxon>
        <taxon>Acroporidae</taxon>
        <taxon>Acropora</taxon>
    </lineage>
</organism>
<comment type="caution">
    <text evidence="1">The sequence shown here is derived from an EMBL/GenBank/DDBJ whole genome shotgun (WGS) entry which is preliminary data.</text>
</comment>
<sequence>MADSVKSVTATATLNVSTALKFIPQGSAVSQKERRRAQHASFFLTSQVSLHAVPEKCVISETTIMLRTALRKG</sequence>
<accession>A0AAD9VBZ1</accession>
<dbReference type="AlphaFoldDB" id="A0AAD9VBZ1"/>
<protein>
    <submittedName>
        <fullName evidence="1">Uncharacterized protein</fullName>
    </submittedName>
</protein>
<proteinExistence type="predicted"/>
<reference evidence="1" key="2">
    <citation type="journal article" date="2023" name="Science">
        <title>Genomic signatures of disease resistance in endangered staghorn corals.</title>
        <authorList>
            <person name="Vollmer S.V."/>
            <person name="Selwyn J.D."/>
            <person name="Despard B.A."/>
            <person name="Roesel C.L."/>
        </authorList>
    </citation>
    <scope>NUCLEOTIDE SEQUENCE</scope>
    <source>
        <strain evidence="1">K2</strain>
    </source>
</reference>
<gene>
    <name evidence="1" type="ORF">P5673_007501</name>
</gene>
<reference evidence="1" key="1">
    <citation type="journal article" date="2023" name="G3 (Bethesda)">
        <title>Whole genome assembly and annotation of the endangered Caribbean coral Acropora cervicornis.</title>
        <authorList>
            <person name="Selwyn J.D."/>
            <person name="Vollmer S.V."/>
        </authorList>
    </citation>
    <scope>NUCLEOTIDE SEQUENCE</scope>
    <source>
        <strain evidence="1">K2</strain>
    </source>
</reference>
<evidence type="ECO:0000313" key="1">
    <source>
        <dbReference type="EMBL" id="KAK2568457.1"/>
    </source>
</evidence>
<name>A0AAD9VBZ1_ACRCE</name>
<dbReference type="EMBL" id="JARQWQ010000012">
    <property type="protein sequence ID" value="KAK2568457.1"/>
    <property type="molecule type" value="Genomic_DNA"/>
</dbReference>